<dbReference type="Proteomes" id="UP000625551">
    <property type="component" value="Unassembled WGS sequence"/>
</dbReference>
<comment type="catalytic activity">
    <reaction evidence="11">
        <text>L-threonine + hydrogencarbonate + ATP = L-threonylcarbamoyladenylate + diphosphate + H2O</text>
        <dbReference type="Rhea" id="RHEA:36407"/>
        <dbReference type="ChEBI" id="CHEBI:15377"/>
        <dbReference type="ChEBI" id="CHEBI:17544"/>
        <dbReference type="ChEBI" id="CHEBI:30616"/>
        <dbReference type="ChEBI" id="CHEBI:33019"/>
        <dbReference type="ChEBI" id="CHEBI:57926"/>
        <dbReference type="ChEBI" id="CHEBI:73682"/>
        <dbReference type="EC" id="2.7.7.87"/>
    </reaction>
</comment>
<keyword evidence="5" id="KW-0808">Transferase</keyword>
<feature type="domain" description="YrdC-like" evidence="12">
    <location>
        <begin position="14"/>
        <end position="53"/>
    </location>
</feature>
<comment type="caution">
    <text evidence="13">The sequence shown here is derived from an EMBL/GenBank/DDBJ whole genome shotgun (WGS) entry which is preliminary data.</text>
</comment>
<dbReference type="EC" id="2.7.7.87" evidence="3"/>
<dbReference type="PANTHER" id="PTHR17490:SF16">
    <property type="entry name" value="THREONYLCARBAMOYL-AMP SYNTHASE"/>
    <property type="match status" value="1"/>
</dbReference>
<dbReference type="RefSeq" id="WP_191182113.1">
    <property type="nucleotide sequence ID" value="NZ_JACXAJ010000001.1"/>
</dbReference>
<keyword evidence="9" id="KW-0067">ATP-binding</keyword>
<keyword evidence="6" id="KW-0819">tRNA processing</keyword>
<protein>
    <recommendedName>
        <fullName evidence="10">L-threonylcarbamoyladenylate synthase</fullName>
        <ecNumber evidence="3">2.7.7.87</ecNumber>
    </recommendedName>
    <alternativeName>
        <fullName evidence="10">L-threonylcarbamoyladenylate synthase</fullName>
    </alternativeName>
</protein>
<evidence type="ECO:0000256" key="6">
    <source>
        <dbReference type="ARBA" id="ARBA00022694"/>
    </source>
</evidence>
<dbReference type="Gene3D" id="3.90.870.10">
    <property type="entry name" value="DHBP synthase"/>
    <property type="match status" value="1"/>
</dbReference>
<dbReference type="Pfam" id="PF01300">
    <property type="entry name" value="Sua5_yciO_yrdC"/>
    <property type="match status" value="1"/>
</dbReference>
<dbReference type="SUPFAM" id="SSF55821">
    <property type="entry name" value="YrdC/RibB"/>
    <property type="match status" value="1"/>
</dbReference>
<evidence type="ECO:0000256" key="3">
    <source>
        <dbReference type="ARBA" id="ARBA00012584"/>
    </source>
</evidence>
<keyword evidence="8" id="KW-0547">Nucleotide-binding</keyword>
<reference evidence="13 14" key="1">
    <citation type="submission" date="2020-09" db="EMBL/GenBank/DDBJ databases">
        <title>Genome sequencing and assembly of Pontibacter sp.</title>
        <authorList>
            <person name="Chhetri G."/>
        </authorList>
    </citation>
    <scope>NUCLEOTIDE SEQUENCE [LARGE SCALE GENOMIC DNA]</scope>
    <source>
        <strain evidence="13 14">JH31</strain>
    </source>
</reference>
<accession>A0ABR7XCD9</accession>
<evidence type="ECO:0000256" key="7">
    <source>
        <dbReference type="ARBA" id="ARBA00022695"/>
    </source>
</evidence>
<organism evidence="13 14">
    <name type="scientific">Pontibacter aquaedesilientis</name>
    <dbReference type="NCBI Taxonomy" id="2766980"/>
    <lineage>
        <taxon>Bacteria</taxon>
        <taxon>Pseudomonadati</taxon>
        <taxon>Bacteroidota</taxon>
        <taxon>Cytophagia</taxon>
        <taxon>Cytophagales</taxon>
        <taxon>Hymenobacteraceae</taxon>
        <taxon>Pontibacter</taxon>
    </lineage>
</organism>
<evidence type="ECO:0000256" key="10">
    <source>
        <dbReference type="ARBA" id="ARBA00029774"/>
    </source>
</evidence>
<evidence type="ECO:0000256" key="11">
    <source>
        <dbReference type="ARBA" id="ARBA00048366"/>
    </source>
</evidence>
<proteinExistence type="inferred from homology"/>
<dbReference type="InterPro" id="IPR017945">
    <property type="entry name" value="DHBP_synth_RibB-like_a/b_dom"/>
</dbReference>
<dbReference type="InterPro" id="IPR006070">
    <property type="entry name" value="Sua5-like_dom"/>
</dbReference>
<dbReference type="EMBL" id="JACXAJ010000001">
    <property type="protein sequence ID" value="MBD1395964.1"/>
    <property type="molecule type" value="Genomic_DNA"/>
</dbReference>
<evidence type="ECO:0000256" key="9">
    <source>
        <dbReference type="ARBA" id="ARBA00022840"/>
    </source>
</evidence>
<comment type="subcellular location">
    <subcellularLocation>
        <location evidence="1">Cytoplasm</location>
    </subcellularLocation>
</comment>
<dbReference type="PANTHER" id="PTHR17490">
    <property type="entry name" value="SUA5"/>
    <property type="match status" value="1"/>
</dbReference>
<keyword evidence="7" id="KW-0548">Nucleotidyltransferase</keyword>
<dbReference type="InterPro" id="IPR050156">
    <property type="entry name" value="TC-AMP_synthase_SUA5"/>
</dbReference>
<keyword evidence="4" id="KW-0963">Cytoplasm</keyword>
<comment type="similarity">
    <text evidence="2">Belongs to the SUA5 family.</text>
</comment>
<evidence type="ECO:0000256" key="1">
    <source>
        <dbReference type="ARBA" id="ARBA00004496"/>
    </source>
</evidence>
<name>A0ABR7XCD9_9BACT</name>
<sequence>MAVTGKNFKRAGRLLAGGKLVAIPTETVYGLAANTLDEQAVAQIFMTKGRPHSSLGDKTPEEWVEYNIVEPEFSTFDRS</sequence>
<evidence type="ECO:0000256" key="8">
    <source>
        <dbReference type="ARBA" id="ARBA00022741"/>
    </source>
</evidence>
<evidence type="ECO:0000259" key="12">
    <source>
        <dbReference type="Pfam" id="PF01300"/>
    </source>
</evidence>
<gene>
    <name evidence="13" type="ORF">H9Q13_02205</name>
</gene>
<keyword evidence="14" id="KW-1185">Reference proteome</keyword>
<evidence type="ECO:0000313" key="13">
    <source>
        <dbReference type="EMBL" id="MBD1395964.1"/>
    </source>
</evidence>
<evidence type="ECO:0000256" key="4">
    <source>
        <dbReference type="ARBA" id="ARBA00022490"/>
    </source>
</evidence>
<evidence type="ECO:0000256" key="2">
    <source>
        <dbReference type="ARBA" id="ARBA00007663"/>
    </source>
</evidence>
<evidence type="ECO:0000256" key="5">
    <source>
        <dbReference type="ARBA" id="ARBA00022679"/>
    </source>
</evidence>
<evidence type="ECO:0000313" key="14">
    <source>
        <dbReference type="Proteomes" id="UP000625551"/>
    </source>
</evidence>